<evidence type="ECO:0000313" key="1">
    <source>
        <dbReference type="EMBL" id="SMG02291.1"/>
    </source>
</evidence>
<protein>
    <submittedName>
        <fullName evidence="1">Uncharacterized protein</fullName>
    </submittedName>
</protein>
<dbReference type="PROSITE" id="PS51257">
    <property type="entry name" value="PROKAR_LIPOPROTEIN"/>
    <property type="match status" value="1"/>
</dbReference>
<dbReference type="Proteomes" id="UP000198460">
    <property type="component" value="Unassembled WGS sequence"/>
</dbReference>
<accession>A0A238H9Y5</accession>
<name>A0A238H9Y5_9BURK</name>
<evidence type="ECO:0000313" key="2">
    <source>
        <dbReference type="Proteomes" id="UP000198460"/>
    </source>
</evidence>
<gene>
    <name evidence="1" type="ORF">BSIN_0911</name>
</gene>
<dbReference type="EMBL" id="FXAN01000094">
    <property type="protein sequence ID" value="SMG02291.1"/>
    <property type="molecule type" value="Genomic_DNA"/>
</dbReference>
<sequence length="90" mass="9491">MRGNAAARSDAGARPIIESPAPAGLLFFSCILAPGWRAGGYADPDFRPNRDDARRCAGVIVHAGTSRMPPHCPAWTAFSAANAGAKRRRS</sequence>
<organism evidence="1 2">
    <name type="scientific">Burkholderia singularis</name>
    <dbReference type="NCBI Taxonomy" id="1503053"/>
    <lineage>
        <taxon>Bacteria</taxon>
        <taxon>Pseudomonadati</taxon>
        <taxon>Pseudomonadota</taxon>
        <taxon>Betaproteobacteria</taxon>
        <taxon>Burkholderiales</taxon>
        <taxon>Burkholderiaceae</taxon>
        <taxon>Burkholderia</taxon>
        <taxon>pseudomallei group</taxon>
    </lineage>
</organism>
<dbReference type="AlphaFoldDB" id="A0A238H9Y5"/>
<reference evidence="1 2" key="1">
    <citation type="submission" date="2017-04" db="EMBL/GenBank/DDBJ databases">
        <authorList>
            <person name="Afonso C.L."/>
            <person name="Miller P.J."/>
            <person name="Scott M.A."/>
            <person name="Spackman E."/>
            <person name="Goraichik I."/>
            <person name="Dimitrov K.M."/>
            <person name="Suarez D.L."/>
            <person name="Swayne D.E."/>
        </authorList>
    </citation>
    <scope>NUCLEOTIDE SEQUENCE [LARGE SCALE GENOMIC DNA]</scope>
    <source>
        <strain evidence="1">LMG 28154</strain>
    </source>
</reference>
<proteinExistence type="predicted"/>